<sequence length="233" mass="26022">MKITAKEDFWNLFPEAAIGIIHAQNVDNQHNSQEIQDLLELAHDKAKVFITHEEFSKNEVVDNWRQAFRKFKTKKGARSSIEALLKRVQQGKGVGSISPLVDIYNAISLEYGVPCGGEDIATFQGDMQLTLAEGGEEFITYGSDESEPPYPGEVVYKDEAGAICRCWNWRESVRTMLTEQTTDAVFVIEANDASGHDKVKAAIDELAKRLEKYTGAETSCTLLTKENPSYPLN</sequence>
<reference evidence="2 3" key="1">
    <citation type="submission" date="2020-07" db="EMBL/GenBank/DDBJ databases">
        <title>Facklamia lactis sp. nov., isolated from raw milk.</title>
        <authorList>
            <person name="Doll E.V."/>
            <person name="Huptas C."/>
            <person name="Staib L."/>
            <person name="Wenning M."/>
            <person name="Scherer S."/>
        </authorList>
    </citation>
    <scope>NUCLEOTIDE SEQUENCE [LARGE SCALE GENOMIC DNA]</scope>
    <source>
        <strain evidence="2 3">DSM 111018</strain>
    </source>
</reference>
<dbReference type="SUPFAM" id="SSF56037">
    <property type="entry name" value="PheT/TilS domain"/>
    <property type="match status" value="1"/>
</dbReference>
<evidence type="ECO:0000313" key="3">
    <source>
        <dbReference type="Proteomes" id="UP000721415"/>
    </source>
</evidence>
<dbReference type="PANTHER" id="PTHR39209:SF2">
    <property type="entry name" value="CYTOPLASMIC PROTEIN"/>
    <property type="match status" value="1"/>
</dbReference>
<dbReference type="SMART" id="SM00873">
    <property type="entry name" value="B3_4"/>
    <property type="match status" value="1"/>
</dbReference>
<keyword evidence="3" id="KW-1185">Reference proteome</keyword>
<evidence type="ECO:0000259" key="1">
    <source>
        <dbReference type="SMART" id="SM00873"/>
    </source>
</evidence>
<comment type="caution">
    <text evidence="2">The sequence shown here is derived from an EMBL/GenBank/DDBJ whole genome shotgun (WGS) entry which is preliminary data.</text>
</comment>
<accession>A0ABS0LPT2</accession>
<name>A0ABS0LPT2_9LACT</name>
<dbReference type="Pfam" id="PF03483">
    <property type="entry name" value="B3_4"/>
    <property type="match status" value="1"/>
</dbReference>
<protein>
    <submittedName>
        <fullName evidence="2">B3/4 domain-containing protein</fullName>
    </submittedName>
</protein>
<dbReference type="Proteomes" id="UP000721415">
    <property type="component" value="Unassembled WGS sequence"/>
</dbReference>
<organism evidence="2 3">
    <name type="scientific">Facklamia lactis</name>
    <dbReference type="NCBI Taxonomy" id="2749967"/>
    <lineage>
        <taxon>Bacteria</taxon>
        <taxon>Bacillati</taxon>
        <taxon>Bacillota</taxon>
        <taxon>Bacilli</taxon>
        <taxon>Lactobacillales</taxon>
        <taxon>Aerococcaceae</taxon>
        <taxon>Facklamia</taxon>
    </lineage>
</organism>
<dbReference type="InterPro" id="IPR020825">
    <property type="entry name" value="Phe-tRNA_synthase-like_B3/B4"/>
</dbReference>
<dbReference type="Gene3D" id="3.50.40.10">
    <property type="entry name" value="Phenylalanyl-trna Synthetase, Chain B, domain 3"/>
    <property type="match status" value="1"/>
</dbReference>
<dbReference type="RefSeq" id="WP_197115081.1">
    <property type="nucleotide sequence ID" value="NZ_JACBXQ010000002.1"/>
</dbReference>
<dbReference type="PANTHER" id="PTHR39209">
    <property type="match status" value="1"/>
</dbReference>
<feature type="domain" description="B3/B4 tRNA-binding" evidence="1">
    <location>
        <begin position="62"/>
        <end position="215"/>
    </location>
</feature>
<gene>
    <name evidence="2" type="ORF">HZY91_04565</name>
</gene>
<dbReference type="EMBL" id="JACBXQ010000002">
    <property type="protein sequence ID" value="MBG9986165.1"/>
    <property type="molecule type" value="Genomic_DNA"/>
</dbReference>
<evidence type="ECO:0000313" key="2">
    <source>
        <dbReference type="EMBL" id="MBG9986165.1"/>
    </source>
</evidence>
<dbReference type="InterPro" id="IPR005146">
    <property type="entry name" value="B3/B4_tRNA-bd"/>
</dbReference>
<proteinExistence type="predicted"/>